<keyword evidence="2" id="KW-1185">Reference proteome</keyword>
<dbReference type="RefSeq" id="XP_060299648.1">
    <property type="nucleotide sequence ID" value="XM_060441146.1"/>
</dbReference>
<dbReference type="AlphaFoldDB" id="A0AA40B332"/>
<proteinExistence type="predicted"/>
<accession>A0AA40B332</accession>
<evidence type="ECO:0000313" key="1">
    <source>
        <dbReference type="EMBL" id="KAK0726792.1"/>
    </source>
</evidence>
<reference evidence="1" key="1">
    <citation type="submission" date="2023-06" db="EMBL/GenBank/DDBJ databases">
        <title>Genome-scale phylogeny and comparative genomics of the fungal order Sordariales.</title>
        <authorList>
            <consortium name="Lawrence Berkeley National Laboratory"/>
            <person name="Hensen N."/>
            <person name="Bonometti L."/>
            <person name="Westerberg I."/>
            <person name="Brannstrom I.O."/>
            <person name="Guillou S."/>
            <person name="Cros-Aarteil S."/>
            <person name="Calhoun S."/>
            <person name="Haridas S."/>
            <person name="Kuo A."/>
            <person name="Mondo S."/>
            <person name="Pangilinan J."/>
            <person name="Riley R."/>
            <person name="LaButti K."/>
            <person name="Andreopoulos B."/>
            <person name="Lipzen A."/>
            <person name="Chen C."/>
            <person name="Yanf M."/>
            <person name="Daum C."/>
            <person name="Ng V."/>
            <person name="Clum A."/>
            <person name="Steindorff A."/>
            <person name="Ohm R."/>
            <person name="Martin F."/>
            <person name="Silar P."/>
            <person name="Natvig D."/>
            <person name="Lalanne C."/>
            <person name="Gautier V."/>
            <person name="Ament-velasquez S.L."/>
            <person name="Kruys A."/>
            <person name="Hutchinson M.I."/>
            <person name="Powell A.J."/>
            <person name="Barry K."/>
            <person name="Miller A.N."/>
            <person name="Grigoriev I.V."/>
            <person name="Debuchy R."/>
            <person name="Gladieux P."/>
            <person name="Thoren M.H."/>
            <person name="Johannesson H."/>
        </authorList>
    </citation>
    <scope>NUCLEOTIDE SEQUENCE</scope>
    <source>
        <strain evidence="1">SMH2392-1A</strain>
    </source>
</reference>
<name>A0AA40B332_9PEZI</name>
<dbReference type="GeneID" id="85324416"/>
<sequence length="131" mass="15162">MVDCFRELHAHKDCTAYPHDFLDLIQERMIIVESKDKDPTKSILRIRSQGLRTKLMKLRDQCREDKSYYMAPTSRVPAFQPLAAVKAALNKKALEKVRAIPPIEKMKYLRFHTGETRTTIRRKSGGDDQAS</sequence>
<organism evidence="1 2">
    <name type="scientific">Lasiosphaeria miniovina</name>
    <dbReference type="NCBI Taxonomy" id="1954250"/>
    <lineage>
        <taxon>Eukaryota</taxon>
        <taxon>Fungi</taxon>
        <taxon>Dikarya</taxon>
        <taxon>Ascomycota</taxon>
        <taxon>Pezizomycotina</taxon>
        <taxon>Sordariomycetes</taxon>
        <taxon>Sordariomycetidae</taxon>
        <taxon>Sordariales</taxon>
        <taxon>Lasiosphaeriaceae</taxon>
        <taxon>Lasiosphaeria</taxon>
    </lineage>
</organism>
<dbReference type="Proteomes" id="UP001172101">
    <property type="component" value="Unassembled WGS sequence"/>
</dbReference>
<gene>
    <name evidence="1" type="ORF">B0T26DRAFT_691796</name>
</gene>
<evidence type="ECO:0000313" key="2">
    <source>
        <dbReference type="Proteomes" id="UP001172101"/>
    </source>
</evidence>
<comment type="caution">
    <text evidence="1">The sequence shown here is derived from an EMBL/GenBank/DDBJ whole genome shotgun (WGS) entry which is preliminary data.</text>
</comment>
<protein>
    <submittedName>
        <fullName evidence="1">Uncharacterized protein</fullName>
    </submittedName>
</protein>
<dbReference type="EMBL" id="JAUIRO010000002">
    <property type="protein sequence ID" value="KAK0726792.1"/>
    <property type="molecule type" value="Genomic_DNA"/>
</dbReference>